<keyword evidence="2" id="KW-1185">Reference proteome</keyword>
<sequence length="45" mass="4870">MVQVSLPITPLVLRDYLVVPDFVNVDQIAAGLSALNSKSASRRSQ</sequence>
<comment type="caution">
    <text evidence="1">The sequence shown here is derived from an EMBL/GenBank/DDBJ whole genome shotgun (WGS) entry which is preliminary data.</text>
</comment>
<dbReference type="RefSeq" id="WP_186943531.1">
    <property type="nucleotide sequence ID" value="NZ_JACOGA010000020.1"/>
</dbReference>
<protein>
    <submittedName>
        <fullName evidence="1">Uncharacterized protein</fullName>
    </submittedName>
</protein>
<proteinExistence type="predicted"/>
<gene>
    <name evidence="1" type="ORF">H8K55_18385</name>
</gene>
<dbReference type="EMBL" id="JACOGA010000020">
    <property type="protein sequence ID" value="MBC3875564.1"/>
    <property type="molecule type" value="Genomic_DNA"/>
</dbReference>
<accession>A0ABR6YG67</accession>
<evidence type="ECO:0000313" key="1">
    <source>
        <dbReference type="EMBL" id="MBC3875564.1"/>
    </source>
</evidence>
<evidence type="ECO:0000313" key="2">
    <source>
        <dbReference type="Proteomes" id="UP000624279"/>
    </source>
</evidence>
<reference evidence="1 2" key="1">
    <citation type="submission" date="2020-08" db="EMBL/GenBank/DDBJ databases">
        <title>Novel species isolated from subtropical streams in China.</title>
        <authorList>
            <person name="Lu H."/>
        </authorList>
    </citation>
    <scope>NUCLEOTIDE SEQUENCE [LARGE SCALE GENOMIC DNA]</scope>
    <source>
        <strain evidence="1 2">LX15W</strain>
    </source>
</reference>
<dbReference type="Proteomes" id="UP000624279">
    <property type="component" value="Unassembled WGS sequence"/>
</dbReference>
<name>A0ABR6YG67_9BURK</name>
<organism evidence="1 2">
    <name type="scientific">Undibacterium flavidum</name>
    <dbReference type="NCBI Taxonomy" id="2762297"/>
    <lineage>
        <taxon>Bacteria</taxon>
        <taxon>Pseudomonadati</taxon>
        <taxon>Pseudomonadota</taxon>
        <taxon>Betaproteobacteria</taxon>
        <taxon>Burkholderiales</taxon>
        <taxon>Oxalobacteraceae</taxon>
        <taxon>Undibacterium</taxon>
    </lineage>
</organism>